<dbReference type="EMBL" id="BK032578">
    <property type="protein sequence ID" value="DAF49262.1"/>
    <property type="molecule type" value="Genomic_DNA"/>
</dbReference>
<proteinExistence type="predicted"/>
<protein>
    <submittedName>
        <fullName evidence="1">Uncharacterized protein</fullName>
    </submittedName>
</protein>
<name>A0A8S5SE73_9CAUD</name>
<reference evidence="1" key="1">
    <citation type="journal article" date="2021" name="Proc. Natl. Acad. Sci. U.S.A.">
        <title>A Catalog of Tens of Thousands of Viruses from Human Metagenomes Reveals Hidden Associations with Chronic Diseases.</title>
        <authorList>
            <person name="Tisza M.J."/>
            <person name="Buck C.B."/>
        </authorList>
    </citation>
    <scope>NUCLEOTIDE SEQUENCE</scope>
    <source>
        <strain evidence="1">CtrNG92</strain>
    </source>
</reference>
<accession>A0A8S5SE73</accession>
<evidence type="ECO:0000313" key="1">
    <source>
        <dbReference type="EMBL" id="DAF49262.1"/>
    </source>
</evidence>
<organism evidence="1">
    <name type="scientific">Caudovirales sp. ctrNG92</name>
    <dbReference type="NCBI Taxonomy" id="2827638"/>
    <lineage>
        <taxon>Viruses</taxon>
        <taxon>Duplodnaviria</taxon>
        <taxon>Heunggongvirae</taxon>
        <taxon>Uroviricota</taxon>
        <taxon>Caudoviricetes</taxon>
    </lineage>
</organism>
<sequence length="156" mass="17953">MSKIIAECKCRKCGVTFERVKYICNDAEAERWKTWTETNCDLCSDCWRQERKENGKTLAEKYHLPKITGASEKQIIYAENLRAKYLADNESKLKDVIKMLSELHTVYVEQFTEAVTKSGKSEADYLRDSFSRLAYNGAYTILTTGDARQIIDALTK</sequence>